<organism evidence="1 2">
    <name type="scientific">Pseudomonas putida</name>
    <name type="common">Arthrobacter siderocapsulatus</name>
    <dbReference type="NCBI Taxonomy" id="303"/>
    <lineage>
        <taxon>Bacteria</taxon>
        <taxon>Pseudomonadati</taxon>
        <taxon>Pseudomonadota</taxon>
        <taxon>Gammaproteobacteria</taxon>
        <taxon>Pseudomonadales</taxon>
        <taxon>Pseudomonadaceae</taxon>
        <taxon>Pseudomonas</taxon>
    </lineage>
</organism>
<evidence type="ECO:0000313" key="2">
    <source>
        <dbReference type="Proteomes" id="UP000218731"/>
    </source>
</evidence>
<dbReference type="EMBL" id="AP015029">
    <property type="protein sequence ID" value="BAW26130.1"/>
    <property type="molecule type" value="Genomic_DNA"/>
</dbReference>
<accession>A0A1L7NKZ2</accession>
<reference evidence="1 2" key="1">
    <citation type="submission" date="2015-11" db="EMBL/GenBank/DDBJ databases">
        <title>Complete genome sequencing of a biphenyl-degrading bacterium, Pseudomonas putida KF715 (=NBRC110667).</title>
        <authorList>
            <person name="Suenaga H."/>
            <person name="Fujihara N."/>
            <person name="Watanabe T."/>
            <person name="Hirose J."/>
            <person name="Kimura N."/>
            <person name="Yamazoe A."/>
            <person name="Hosoyama A."/>
            <person name="Shimodaira J."/>
            <person name="Furukawa K."/>
        </authorList>
    </citation>
    <scope>NUCLEOTIDE SEQUENCE [LARGE SCALE GENOMIC DNA]</scope>
    <source>
        <strain evidence="1 2">KF715</strain>
    </source>
</reference>
<proteinExistence type="predicted"/>
<sequence length="101" mass="11311">MEAHDASTAQQIATAAVLRHAAEDLSTKDEYWSDGLDMEAPVTWHGAMLNRSVRFSQERKSNRKYSNVNMLWKDNTVPIGLTWTAYVLSCGFTFRSGGPNT</sequence>
<name>A0A1L7NKZ2_PSEPU</name>
<evidence type="ECO:0000313" key="1">
    <source>
        <dbReference type="EMBL" id="BAW26130.1"/>
    </source>
</evidence>
<gene>
    <name evidence="1" type="ORF">KF715C_ch55570</name>
</gene>
<dbReference type="Proteomes" id="UP000218731">
    <property type="component" value="Chromosome 1"/>
</dbReference>
<protein>
    <submittedName>
        <fullName evidence="1">Uncharacterized protein</fullName>
    </submittedName>
</protein>
<dbReference type="AlphaFoldDB" id="A0A1L7NKZ2"/>